<proteinExistence type="predicted"/>
<evidence type="ECO:0000313" key="3">
    <source>
        <dbReference type="Proteomes" id="UP000270094"/>
    </source>
</evidence>
<dbReference type="AlphaFoldDB" id="A0A3P7JX15"/>
<dbReference type="Proteomes" id="UP000270094">
    <property type="component" value="Unassembled WGS sequence"/>
</dbReference>
<feature type="compositionally biased region" description="Basic and acidic residues" evidence="1">
    <location>
        <begin position="13"/>
        <end position="24"/>
    </location>
</feature>
<name>A0A3P7JX15_STRVU</name>
<feature type="region of interest" description="Disordered" evidence="1">
    <location>
        <begin position="1"/>
        <end position="24"/>
    </location>
</feature>
<gene>
    <name evidence="2" type="ORF">SVUK_LOCUS15825</name>
</gene>
<evidence type="ECO:0000313" key="2">
    <source>
        <dbReference type="EMBL" id="VDM80827.1"/>
    </source>
</evidence>
<evidence type="ECO:0000256" key="1">
    <source>
        <dbReference type="SAM" id="MobiDB-lite"/>
    </source>
</evidence>
<feature type="compositionally biased region" description="Basic residues" evidence="1">
    <location>
        <begin position="1"/>
        <end position="12"/>
    </location>
</feature>
<organism evidence="2 3">
    <name type="scientific">Strongylus vulgaris</name>
    <name type="common">Blood worm</name>
    <dbReference type="NCBI Taxonomy" id="40348"/>
    <lineage>
        <taxon>Eukaryota</taxon>
        <taxon>Metazoa</taxon>
        <taxon>Ecdysozoa</taxon>
        <taxon>Nematoda</taxon>
        <taxon>Chromadorea</taxon>
        <taxon>Rhabditida</taxon>
        <taxon>Rhabditina</taxon>
        <taxon>Rhabditomorpha</taxon>
        <taxon>Strongyloidea</taxon>
        <taxon>Strongylidae</taxon>
        <taxon>Strongylus</taxon>
    </lineage>
</organism>
<accession>A0A3P7JX15</accession>
<dbReference type="EMBL" id="UYYB01110223">
    <property type="protein sequence ID" value="VDM80827.1"/>
    <property type="molecule type" value="Genomic_DNA"/>
</dbReference>
<sequence>MRKSGCQKKKSIGSRDLDGDSEMRSNRLVALSSAALYERRTPAVDMRVTHVRLLPRSTTFSPSEGGAY</sequence>
<keyword evidence="3" id="KW-1185">Reference proteome</keyword>
<protein>
    <submittedName>
        <fullName evidence="2">Uncharacterized protein</fullName>
    </submittedName>
</protein>
<reference evidence="2 3" key="1">
    <citation type="submission" date="2018-11" db="EMBL/GenBank/DDBJ databases">
        <authorList>
            <consortium name="Pathogen Informatics"/>
        </authorList>
    </citation>
    <scope>NUCLEOTIDE SEQUENCE [LARGE SCALE GENOMIC DNA]</scope>
</reference>